<reference evidence="2" key="1">
    <citation type="journal article" date="2017" name="Nat. Ecol. Evol.">
        <title>Genome expansion and lineage-specific genetic innovations in the forest pathogenic fungi Armillaria.</title>
        <authorList>
            <person name="Sipos G."/>
            <person name="Prasanna A.N."/>
            <person name="Walter M.C."/>
            <person name="O'Connor E."/>
            <person name="Balint B."/>
            <person name="Krizsan K."/>
            <person name="Kiss B."/>
            <person name="Hess J."/>
            <person name="Varga T."/>
            <person name="Slot J."/>
            <person name="Riley R."/>
            <person name="Boka B."/>
            <person name="Rigling D."/>
            <person name="Barry K."/>
            <person name="Lee J."/>
            <person name="Mihaltcheva S."/>
            <person name="LaButti K."/>
            <person name="Lipzen A."/>
            <person name="Waldron R."/>
            <person name="Moloney N.M."/>
            <person name="Sperisen C."/>
            <person name="Kredics L."/>
            <person name="Vagvoelgyi C."/>
            <person name="Patrignani A."/>
            <person name="Fitzpatrick D."/>
            <person name="Nagy I."/>
            <person name="Doyle S."/>
            <person name="Anderson J.B."/>
            <person name="Grigoriev I.V."/>
            <person name="Gueldener U."/>
            <person name="Muensterkoetter M."/>
            <person name="Nagy L.G."/>
        </authorList>
    </citation>
    <scope>NUCLEOTIDE SEQUENCE [LARGE SCALE GENOMIC DNA]</scope>
    <source>
        <strain evidence="2">28-4</strain>
    </source>
</reference>
<dbReference type="Gene3D" id="2.40.50.40">
    <property type="match status" value="1"/>
</dbReference>
<dbReference type="InterPro" id="IPR016197">
    <property type="entry name" value="Chromo-like_dom_sf"/>
</dbReference>
<dbReference type="CDD" id="cd00024">
    <property type="entry name" value="CD_CSD"/>
    <property type="match status" value="1"/>
</dbReference>
<evidence type="ECO:0000313" key="2">
    <source>
        <dbReference type="Proteomes" id="UP000218334"/>
    </source>
</evidence>
<proteinExistence type="predicted"/>
<gene>
    <name evidence="1" type="ORF">ARMSODRAFT_891955</name>
</gene>
<protein>
    <recommendedName>
        <fullName evidence="3">Chromo domain-containing protein</fullName>
    </recommendedName>
</protein>
<accession>A0A2H3BNJ9</accession>
<evidence type="ECO:0000313" key="1">
    <source>
        <dbReference type="EMBL" id="PBK65443.1"/>
    </source>
</evidence>
<feature type="non-terminal residue" evidence="1">
    <location>
        <position position="1"/>
    </location>
</feature>
<dbReference type="SUPFAM" id="SSF54160">
    <property type="entry name" value="Chromo domain-like"/>
    <property type="match status" value="1"/>
</dbReference>
<keyword evidence="2" id="KW-1185">Reference proteome</keyword>
<dbReference type="STRING" id="1076256.A0A2H3BNJ9"/>
<sequence length="125" mass="14539">ETSTYTIQLPVALQERHIHLMFHVSLIRLYHLNNDTIFPNRSQPDPYDFGAADDAEWFVNEIIGHRWMNRKLEFKVHWSLGDMTWELASSCNDLAALDRYLEVMGVKYPRQLSRQNSSACVDNAG</sequence>
<dbReference type="EMBL" id="KZ293445">
    <property type="protein sequence ID" value="PBK65443.1"/>
    <property type="molecule type" value="Genomic_DNA"/>
</dbReference>
<dbReference type="AlphaFoldDB" id="A0A2H3BNJ9"/>
<name>A0A2H3BNJ9_9AGAR</name>
<evidence type="ECO:0008006" key="3">
    <source>
        <dbReference type="Google" id="ProtNLM"/>
    </source>
</evidence>
<dbReference type="Proteomes" id="UP000218334">
    <property type="component" value="Unassembled WGS sequence"/>
</dbReference>
<organism evidence="1 2">
    <name type="scientific">Armillaria solidipes</name>
    <dbReference type="NCBI Taxonomy" id="1076256"/>
    <lineage>
        <taxon>Eukaryota</taxon>
        <taxon>Fungi</taxon>
        <taxon>Dikarya</taxon>
        <taxon>Basidiomycota</taxon>
        <taxon>Agaricomycotina</taxon>
        <taxon>Agaricomycetes</taxon>
        <taxon>Agaricomycetidae</taxon>
        <taxon>Agaricales</taxon>
        <taxon>Marasmiineae</taxon>
        <taxon>Physalacriaceae</taxon>
        <taxon>Armillaria</taxon>
    </lineage>
</organism>